<feature type="transmembrane region" description="Helical" evidence="6">
    <location>
        <begin position="385"/>
        <end position="414"/>
    </location>
</feature>
<dbReference type="AlphaFoldDB" id="A0A6B9FXA0"/>
<dbReference type="InterPro" id="IPR036412">
    <property type="entry name" value="HAD-like_sf"/>
</dbReference>
<keyword evidence="7" id="KW-0808">Transferase</keyword>
<dbReference type="GO" id="GO:0016020">
    <property type="term" value="C:membrane"/>
    <property type="evidence" value="ECO:0007669"/>
    <property type="project" value="UniProtKB-SubCell"/>
</dbReference>
<keyword evidence="2" id="KW-1003">Cell membrane</keyword>
<dbReference type="Pfam" id="PF12710">
    <property type="entry name" value="HAD"/>
    <property type="match status" value="1"/>
</dbReference>
<protein>
    <submittedName>
        <fullName evidence="7">UbiA family prenyltransferase</fullName>
    </submittedName>
</protein>
<feature type="transmembrane region" description="Helical" evidence="6">
    <location>
        <begin position="296"/>
        <end position="314"/>
    </location>
</feature>
<reference evidence="7 8" key="2">
    <citation type="journal article" date="2013" name="Genome Announc.">
        <title>Draft Genome Sequence of Methylobacterium mesophilicum Strain SR1.6/6, Isolated from Citrus sinensis.</title>
        <authorList>
            <person name="Marinho Almeida D."/>
            <person name="Dini-Andreote F."/>
            <person name="Camargo Neves A.A."/>
            <person name="Juca Ramos R.T."/>
            <person name="Andreote F.D."/>
            <person name="Carneiro A.R."/>
            <person name="Oliveira de Souza Lima A."/>
            <person name="Caracciolo Gomes de Sa P.H."/>
            <person name="Ribeiro Barbosa M.S."/>
            <person name="Araujo W.L."/>
            <person name="Silva A."/>
        </authorList>
    </citation>
    <scope>NUCLEOTIDE SEQUENCE [LARGE SCALE GENOMIC DNA]</scope>
    <source>
        <strain evidence="7 8">SR1.6/6</strain>
    </source>
</reference>
<feature type="transmembrane region" description="Helical" evidence="6">
    <location>
        <begin position="226"/>
        <end position="246"/>
    </location>
</feature>
<dbReference type="KEGG" id="mmes:MMSR116_27485"/>
<proteinExistence type="predicted"/>
<evidence type="ECO:0000256" key="3">
    <source>
        <dbReference type="ARBA" id="ARBA00022692"/>
    </source>
</evidence>
<feature type="transmembrane region" description="Helical" evidence="6">
    <location>
        <begin position="426"/>
        <end position="446"/>
    </location>
</feature>
<evidence type="ECO:0000256" key="6">
    <source>
        <dbReference type="SAM" id="Phobius"/>
    </source>
</evidence>
<dbReference type="PANTHER" id="PTHR42723">
    <property type="entry name" value="CHLOROPHYLL SYNTHASE"/>
    <property type="match status" value="1"/>
</dbReference>
<dbReference type="Pfam" id="PF01040">
    <property type="entry name" value="UbiA"/>
    <property type="match status" value="1"/>
</dbReference>
<dbReference type="InterPro" id="IPR050475">
    <property type="entry name" value="Prenyltransferase_related"/>
</dbReference>
<gene>
    <name evidence="7" type="ORF">MMSR116_27485</name>
</gene>
<dbReference type="InterPro" id="IPR000537">
    <property type="entry name" value="UbiA_prenyltransferase"/>
</dbReference>
<keyword evidence="4 6" id="KW-1133">Transmembrane helix</keyword>
<comment type="subcellular location">
    <subcellularLocation>
        <location evidence="1">Membrane</location>
        <topology evidence="1">Multi-pass membrane protein</topology>
    </subcellularLocation>
</comment>
<dbReference type="OrthoDB" id="9803632at2"/>
<dbReference type="PANTHER" id="PTHR42723:SF1">
    <property type="entry name" value="CHLOROPHYLL SYNTHASE, CHLOROPLASTIC"/>
    <property type="match status" value="1"/>
</dbReference>
<reference evidence="7 8" key="1">
    <citation type="journal article" date="2012" name="Genet. Mol. Biol.">
        <title>Analysis of 16S rRNA and mxaF genes revealing insights into Methylobacterium niche-specific plant association.</title>
        <authorList>
            <person name="Dourado M.N."/>
            <person name="Andreote F.D."/>
            <person name="Dini-Andreote F."/>
            <person name="Conti R."/>
            <person name="Araujo J.M."/>
            <person name="Araujo W.L."/>
        </authorList>
    </citation>
    <scope>NUCLEOTIDE SEQUENCE [LARGE SCALE GENOMIC DNA]</scope>
    <source>
        <strain evidence="7 8">SR1.6/6</strain>
    </source>
</reference>
<feature type="transmembrane region" description="Helical" evidence="6">
    <location>
        <begin position="266"/>
        <end position="290"/>
    </location>
</feature>
<dbReference type="Proteomes" id="UP000012488">
    <property type="component" value="Chromosome"/>
</dbReference>
<dbReference type="Gene3D" id="3.40.50.1000">
    <property type="entry name" value="HAD superfamily/HAD-like"/>
    <property type="match status" value="1"/>
</dbReference>
<keyword evidence="3 6" id="KW-0812">Transmembrane</keyword>
<dbReference type="Gene3D" id="1.10.357.140">
    <property type="entry name" value="UbiA prenyltransferase"/>
    <property type="match status" value="1"/>
</dbReference>
<dbReference type="CDD" id="cd13963">
    <property type="entry name" value="PT_UbiA_2"/>
    <property type="match status" value="1"/>
</dbReference>
<evidence type="ECO:0000256" key="5">
    <source>
        <dbReference type="ARBA" id="ARBA00023136"/>
    </source>
</evidence>
<organism evidence="7 8">
    <name type="scientific">Methylobacterium mesophilicum SR1.6/6</name>
    <dbReference type="NCBI Taxonomy" id="908290"/>
    <lineage>
        <taxon>Bacteria</taxon>
        <taxon>Pseudomonadati</taxon>
        <taxon>Pseudomonadota</taxon>
        <taxon>Alphaproteobacteria</taxon>
        <taxon>Hyphomicrobiales</taxon>
        <taxon>Methylobacteriaceae</taxon>
        <taxon>Methylobacterium</taxon>
    </lineage>
</organism>
<sequence>MSLEQLTTAQARSDKTPLCVDLDGTLIHGDLLYEAVFAALKRSPGAAFELLGAMLQGRLAVKHVLARVAPFDPALLPYRTDLVEYLRQERAMGRPIHLVTASPRAWAEQVAAHIGIFDAVYGSESVNLKGAAKARFLAESHPDGYDYIGDAKADLHVWQGSRRVLRAGRGTRLQLADAKTSHRDFPTNVFPPFPLLRAMRPHQWLKNLLIFLPLCASHQIDNLGLVIDSAFAFIAFSLTASATYLFNDLLDIPSDRAHPRKRTRPFASGALSIPVGVAAGAILFGVALVIAAMTGVGFLAVLICYILLTVAYSVRLKLSMLIDVFTLATLYSARVVAGGAATGVPLSIWLLAFSMFLFLALAIVKRCAELVDRTKAVDERISGRGYFGGDLSVLQSLGSGSSFAAVLVLSLYAAQPEVTRLYANPALLWFIGPILLYWLSRMMLLAQRGHMHDDPIIFALRERKSQILILICVLVALAAVKLDMPMGLILPGK</sequence>
<evidence type="ECO:0000313" key="8">
    <source>
        <dbReference type="Proteomes" id="UP000012488"/>
    </source>
</evidence>
<dbReference type="NCBIfam" id="NF006088">
    <property type="entry name" value="PRK08238.1"/>
    <property type="match status" value="1"/>
</dbReference>
<dbReference type="InterPro" id="IPR044878">
    <property type="entry name" value="UbiA_sf"/>
</dbReference>
<evidence type="ECO:0000313" key="7">
    <source>
        <dbReference type="EMBL" id="QGY05224.1"/>
    </source>
</evidence>
<accession>A0A6B9FXA0</accession>
<dbReference type="SUPFAM" id="SSF56784">
    <property type="entry name" value="HAD-like"/>
    <property type="match status" value="1"/>
</dbReference>
<feature type="transmembrane region" description="Helical" evidence="6">
    <location>
        <begin position="467"/>
        <end position="490"/>
    </location>
</feature>
<keyword evidence="5 6" id="KW-0472">Membrane</keyword>
<feature type="transmembrane region" description="Helical" evidence="6">
    <location>
        <begin position="321"/>
        <end position="340"/>
    </location>
</feature>
<dbReference type="EMBL" id="CP043538">
    <property type="protein sequence ID" value="QGY05224.1"/>
    <property type="molecule type" value="Genomic_DNA"/>
</dbReference>
<evidence type="ECO:0000256" key="1">
    <source>
        <dbReference type="ARBA" id="ARBA00004141"/>
    </source>
</evidence>
<dbReference type="RefSeq" id="WP_010684018.1">
    <property type="nucleotide sequence ID" value="NZ_CP043538.1"/>
</dbReference>
<dbReference type="GO" id="GO:0016765">
    <property type="term" value="F:transferase activity, transferring alkyl or aryl (other than methyl) groups"/>
    <property type="evidence" value="ECO:0007669"/>
    <property type="project" value="InterPro"/>
</dbReference>
<evidence type="ECO:0000256" key="2">
    <source>
        <dbReference type="ARBA" id="ARBA00022475"/>
    </source>
</evidence>
<dbReference type="InterPro" id="IPR023214">
    <property type="entry name" value="HAD_sf"/>
</dbReference>
<feature type="transmembrane region" description="Helical" evidence="6">
    <location>
        <begin position="346"/>
        <end position="364"/>
    </location>
</feature>
<name>A0A6B9FXA0_9HYPH</name>
<evidence type="ECO:0000256" key="4">
    <source>
        <dbReference type="ARBA" id="ARBA00022989"/>
    </source>
</evidence>